<dbReference type="PIRSF" id="PIRSF006091">
    <property type="entry name" value="E_trnsport_RnfG"/>
    <property type="match status" value="1"/>
</dbReference>
<keyword evidence="6" id="KW-1278">Translocase</keyword>
<sequence>MATPADKRNIAIPTVTLVVVAAVLTVGLVTFANLTRDRIAHNQQAWIKQHLDALVPPQSYDNDPLTDTTDVVAPDMLGTAAPVTVYRLRKAGLPVAVAIRSVAPDGYRGPLELLVAIAPGGQLIGVQVIRHNETPGLGDAFENRDAGWLDKFRGLSLTKPPQQRWTVRRDGGDFDAFTGATITPRAIVKAVRLTLEFYQGNEDRLYQDGKPR</sequence>
<keyword evidence="5 6" id="KW-0249">Electron transport</keyword>
<comment type="similarity">
    <text evidence="6">Belongs to the RnfG family.</text>
</comment>
<evidence type="ECO:0000256" key="5">
    <source>
        <dbReference type="ARBA" id="ARBA00022982"/>
    </source>
</evidence>
<feature type="domain" description="FMN-binding" evidence="8">
    <location>
        <begin position="106"/>
        <end position="198"/>
    </location>
</feature>
<gene>
    <name evidence="9" type="primary">rsxG</name>
    <name evidence="6" type="synonym">rnfG</name>
    <name evidence="9" type="ORF">ACFPN2_37870</name>
</gene>
<evidence type="ECO:0000256" key="6">
    <source>
        <dbReference type="HAMAP-Rule" id="MF_00479"/>
    </source>
</evidence>
<dbReference type="Proteomes" id="UP001595904">
    <property type="component" value="Unassembled WGS sequence"/>
</dbReference>
<dbReference type="InterPro" id="IPR007329">
    <property type="entry name" value="FMN-bd"/>
</dbReference>
<keyword evidence="6 7" id="KW-0812">Transmembrane</keyword>
<keyword evidence="10" id="KW-1185">Reference proteome</keyword>
<reference evidence="10" key="1">
    <citation type="journal article" date="2019" name="Int. J. Syst. Evol. Microbiol.">
        <title>The Global Catalogue of Microorganisms (GCM) 10K type strain sequencing project: providing services to taxonomists for standard genome sequencing and annotation.</title>
        <authorList>
            <consortium name="The Broad Institute Genomics Platform"/>
            <consortium name="The Broad Institute Genome Sequencing Center for Infectious Disease"/>
            <person name="Wu L."/>
            <person name="Ma J."/>
        </authorList>
    </citation>
    <scope>NUCLEOTIDE SEQUENCE [LARGE SCALE GENOMIC DNA]</scope>
    <source>
        <strain evidence="10">CGMCC 1.10759</strain>
    </source>
</reference>
<name>A0ABV8T6M4_9GAMM</name>
<proteinExistence type="inferred from homology"/>
<dbReference type="SMART" id="SM00900">
    <property type="entry name" value="FMN_bind"/>
    <property type="match status" value="1"/>
</dbReference>
<comment type="function">
    <text evidence="6">Part of a membrane-bound complex that couples electron transfer with translocation of ions across the membrane.</text>
</comment>
<keyword evidence="6 7" id="KW-1133">Transmembrane helix</keyword>
<feature type="modified residue" description="FMN phosphoryl threonine" evidence="6">
    <location>
        <position position="181"/>
    </location>
</feature>
<dbReference type="PANTHER" id="PTHR36118:SF1">
    <property type="entry name" value="ION-TRANSLOCATING OXIDOREDUCTASE COMPLEX SUBUNIT G"/>
    <property type="match status" value="1"/>
</dbReference>
<keyword evidence="6" id="KW-1003">Cell membrane</keyword>
<evidence type="ECO:0000256" key="3">
    <source>
        <dbReference type="ARBA" id="ARBA00022630"/>
    </source>
</evidence>
<evidence type="ECO:0000313" key="10">
    <source>
        <dbReference type="Proteomes" id="UP001595904"/>
    </source>
</evidence>
<feature type="transmembrane region" description="Helical" evidence="7">
    <location>
        <begin position="12"/>
        <end position="34"/>
    </location>
</feature>
<evidence type="ECO:0000313" key="9">
    <source>
        <dbReference type="EMBL" id="MFC4314892.1"/>
    </source>
</evidence>
<evidence type="ECO:0000256" key="2">
    <source>
        <dbReference type="ARBA" id="ARBA00022553"/>
    </source>
</evidence>
<dbReference type="InterPro" id="IPR010209">
    <property type="entry name" value="Ion_transpt_RnfG/RsxG"/>
</dbReference>
<evidence type="ECO:0000256" key="7">
    <source>
        <dbReference type="SAM" id="Phobius"/>
    </source>
</evidence>
<comment type="subcellular location">
    <subcellularLocation>
        <location evidence="6">Cell inner membrane</location>
        <topology evidence="6">Single-pass membrane protein</topology>
    </subcellularLocation>
</comment>
<keyword evidence="6 7" id="KW-0472">Membrane</keyword>
<dbReference type="EMBL" id="JBHSDU010000015">
    <property type="protein sequence ID" value="MFC4314892.1"/>
    <property type="molecule type" value="Genomic_DNA"/>
</dbReference>
<protein>
    <recommendedName>
        <fullName evidence="6">Ion-translocating oxidoreductase complex subunit G</fullName>
        <ecNumber evidence="6">7.-.-.-</ecNumber>
    </recommendedName>
    <alternativeName>
        <fullName evidence="6">Rnf electron transport complex subunit G</fullName>
    </alternativeName>
</protein>
<comment type="subunit">
    <text evidence="6">The complex is composed of six subunits: RnfA, RnfB, RnfC, RnfD, RnfE and RnfG.</text>
</comment>
<dbReference type="NCBIfam" id="TIGR01947">
    <property type="entry name" value="rnfG"/>
    <property type="match status" value="1"/>
</dbReference>
<keyword evidence="3 6" id="KW-0285">Flavoprotein</keyword>
<comment type="cofactor">
    <cofactor evidence="6">
        <name>FMN</name>
        <dbReference type="ChEBI" id="CHEBI:58210"/>
    </cofactor>
</comment>
<keyword evidence="6" id="KW-0997">Cell inner membrane</keyword>
<organism evidence="9 10">
    <name type="scientific">Steroidobacter flavus</name>
    <dbReference type="NCBI Taxonomy" id="1842136"/>
    <lineage>
        <taxon>Bacteria</taxon>
        <taxon>Pseudomonadati</taxon>
        <taxon>Pseudomonadota</taxon>
        <taxon>Gammaproteobacteria</taxon>
        <taxon>Steroidobacterales</taxon>
        <taxon>Steroidobacteraceae</taxon>
        <taxon>Steroidobacter</taxon>
    </lineage>
</organism>
<dbReference type="NCBIfam" id="NF002519">
    <property type="entry name" value="PRK01908.1"/>
    <property type="match status" value="1"/>
</dbReference>
<dbReference type="Pfam" id="PF04205">
    <property type="entry name" value="FMN_bind"/>
    <property type="match status" value="1"/>
</dbReference>
<dbReference type="RefSeq" id="WP_380606443.1">
    <property type="nucleotide sequence ID" value="NZ_JBHSDU010000015.1"/>
</dbReference>
<dbReference type="HAMAP" id="MF_00479">
    <property type="entry name" value="RsxG_RnfG"/>
    <property type="match status" value="1"/>
</dbReference>
<comment type="caution">
    <text evidence="9">The sequence shown here is derived from an EMBL/GenBank/DDBJ whole genome shotgun (WGS) entry which is preliminary data.</text>
</comment>
<keyword evidence="2 6" id="KW-0597">Phosphoprotein</keyword>
<keyword evidence="1 6" id="KW-0813">Transport</keyword>
<evidence type="ECO:0000256" key="1">
    <source>
        <dbReference type="ARBA" id="ARBA00022448"/>
    </source>
</evidence>
<accession>A0ABV8T6M4</accession>
<dbReference type="PANTHER" id="PTHR36118">
    <property type="entry name" value="ION-TRANSLOCATING OXIDOREDUCTASE COMPLEX SUBUNIT G"/>
    <property type="match status" value="1"/>
</dbReference>
<evidence type="ECO:0000256" key="4">
    <source>
        <dbReference type="ARBA" id="ARBA00022643"/>
    </source>
</evidence>
<dbReference type="EC" id="7.-.-.-" evidence="6"/>
<evidence type="ECO:0000259" key="8">
    <source>
        <dbReference type="SMART" id="SM00900"/>
    </source>
</evidence>
<keyword evidence="4 6" id="KW-0288">FMN</keyword>